<comment type="caution">
    <text evidence="2">The sequence shown here is derived from an EMBL/GenBank/DDBJ whole genome shotgun (WGS) entry which is preliminary data.</text>
</comment>
<evidence type="ECO:0000256" key="1">
    <source>
        <dbReference type="SAM" id="MobiDB-lite"/>
    </source>
</evidence>
<reference evidence="3" key="1">
    <citation type="journal article" date="2019" name="Int. J. Syst. Evol. Microbiol.">
        <title>The Global Catalogue of Microorganisms (GCM) 10K type strain sequencing project: providing services to taxonomists for standard genome sequencing and annotation.</title>
        <authorList>
            <consortium name="The Broad Institute Genomics Platform"/>
            <consortium name="The Broad Institute Genome Sequencing Center for Infectious Disease"/>
            <person name="Wu L."/>
            <person name="Ma J."/>
        </authorList>
    </citation>
    <scope>NUCLEOTIDE SEQUENCE [LARGE SCALE GENOMIC DNA]</scope>
    <source>
        <strain evidence="3">JCM 15614</strain>
    </source>
</reference>
<dbReference type="EMBL" id="BAAAVV010000001">
    <property type="protein sequence ID" value="GAA3155790.1"/>
    <property type="molecule type" value="Genomic_DNA"/>
</dbReference>
<dbReference type="RefSeq" id="WP_344686807.1">
    <property type="nucleotide sequence ID" value="NZ_BAAAVV010000001.1"/>
</dbReference>
<keyword evidence="3" id="KW-1185">Reference proteome</keyword>
<evidence type="ECO:0000313" key="2">
    <source>
        <dbReference type="EMBL" id="GAA3155790.1"/>
    </source>
</evidence>
<feature type="compositionally biased region" description="Low complexity" evidence="1">
    <location>
        <begin position="39"/>
        <end position="49"/>
    </location>
</feature>
<name>A0ABP6NQR7_9ACTN</name>
<gene>
    <name evidence="2" type="ORF">GCM10010531_03870</name>
</gene>
<evidence type="ECO:0000313" key="3">
    <source>
        <dbReference type="Proteomes" id="UP001499924"/>
    </source>
</evidence>
<protein>
    <submittedName>
        <fullName evidence="2">Uncharacterized protein</fullName>
    </submittedName>
</protein>
<proteinExistence type="predicted"/>
<sequence length="95" mass="9350">MGKHAAPGSSSHPLVAAALAQRTAEGGAHRGGRRPASEGPVGWPGPSSPDGGGLGWPGDLPASDATDGDGEASDDPAPRAARRGWRRLLGQAPAA</sequence>
<feature type="region of interest" description="Disordered" evidence="1">
    <location>
        <begin position="1"/>
        <end position="95"/>
    </location>
</feature>
<organism evidence="2 3">
    <name type="scientific">Blastococcus jejuensis</name>
    <dbReference type="NCBI Taxonomy" id="351224"/>
    <lineage>
        <taxon>Bacteria</taxon>
        <taxon>Bacillati</taxon>
        <taxon>Actinomycetota</taxon>
        <taxon>Actinomycetes</taxon>
        <taxon>Geodermatophilales</taxon>
        <taxon>Geodermatophilaceae</taxon>
        <taxon>Blastococcus</taxon>
    </lineage>
</organism>
<accession>A0ABP6NQR7</accession>
<dbReference type="Proteomes" id="UP001499924">
    <property type="component" value="Unassembled WGS sequence"/>
</dbReference>